<dbReference type="InterPro" id="IPR003439">
    <property type="entry name" value="ABC_transporter-like_ATP-bd"/>
</dbReference>
<dbReference type="PANTHER" id="PTHR48041:SF113">
    <property type="entry name" value="ATP-BINDING CASSETTE SUB-FAMILY G MEMBER 5"/>
    <property type="match status" value="1"/>
</dbReference>
<evidence type="ECO:0000313" key="10">
    <source>
        <dbReference type="EMBL" id="GFR98650.1"/>
    </source>
</evidence>
<dbReference type="Proteomes" id="UP000762676">
    <property type="component" value="Unassembled WGS sequence"/>
</dbReference>
<dbReference type="GO" id="GO:0005524">
    <property type="term" value="F:ATP binding"/>
    <property type="evidence" value="ECO:0007669"/>
    <property type="project" value="UniProtKB-KW"/>
</dbReference>
<keyword evidence="6 8" id="KW-0472">Membrane</keyword>
<gene>
    <name evidence="10" type="ORF">ElyMa_004507500</name>
</gene>
<dbReference type="AlphaFoldDB" id="A0AAV4HMH5"/>
<dbReference type="Gene3D" id="3.40.50.300">
    <property type="entry name" value="P-loop containing nucleotide triphosphate hydrolases"/>
    <property type="match status" value="1"/>
</dbReference>
<evidence type="ECO:0000259" key="9">
    <source>
        <dbReference type="Pfam" id="PF00005"/>
    </source>
</evidence>
<feature type="domain" description="ABC transporter" evidence="9">
    <location>
        <begin position="199"/>
        <end position="288"/>
    </location>
</feature>
<dbReference type="Pfam" id="PF00005">
    <property type="entry name" value="ABC_tran"/>
    <property type="match status" value="1"/>
</dbReference>
<evidence type="ECO:0000256" key="6">
    <source>
        <dbReference type="ARBA" id="ARBA00023136"/>
    </source>
</evidence>
<keyword evidence="4 8" id="KW-0812">Transmembrane</keyword>
<dbReference type="PANTHER" id="PTHR48041">
    <property type="entry name" value="ABC TRANSPORTER G FAMILY MEMBER 28"/>
    <property type="match status" value="1"/>
</dbReference>
<sequence length="306" mass="33610">MEKVRTSNVCFCKSLFGDFSHLELLLVVIVAVVVVVVVVVVAVIVVAVVVVVVVVVVIVVTAVAVIVVIVVVVVVVVVVVEKENLLPRTKSENLSRSHRPPEHQYGSLRTRDVHVSQHEGLADCNDNTLTRSTSERPSQTAVYGSREDVSSNGPVHNDVVRSSPRACLNVIGLSYTVKEKSGHWWNRSLLHKAKDKQVLQNLSMTFNKGEMTAIVGTSGSGKTSLLDVISGRAEGEVDGVVSYKHHQCRLHMMREKSSYVLQADRLLPTLTVRETLTYMALMKLPGTLSSEQIDRKVRRRGSVTSE</sequence>
<keyword evidence="5 8" id="KW-1133">Transmembrane helix</keyword>
<comment type="caution">
    <text evidence="10">The sequence shown here is derived from an EMBL/GenBank/DDBJ whole genome shotgun (WGS) entry which is preliminary data.</text>
</comment>
<keyword evidence="10" id="KW-0067">ATP-binding</keyword>
<comment type="similarity">
    <text evidence="2">Belongs to the ABC transporter superfamily. ABCG family. Eye pigment precursor importer (TC 3.A.1.204) subfamily.</text>
</comment>
<protein>
    <submittedName>
        <fullName evidence="10">ATP-binding cassette sub-family G member 5</fullName>
    </submittedName>
</protein>
<evidence type="ECO:0000256" key="1">
    <source>
        <dbReference type="ARBA" id="ARBA00004141"/>
    </source>
</evidence>
<evidence type="ECO:0000256" key="4">
    <source>
        <dbReference type="ARBA" id="ARBA00022692"/>
    </source>
</evidence>
<evidence type="ECO:0000256" key="5">
    <source>
        <dbReference type="ARBA" id="ARBA00022989"/>
    </source>
</evidence>
<keyword evidence="11" id="KW-1185">Reference proteome</keyword>
<dbReference type="SUPFAM" id="SSF52540">
    <property type="entry name" value="P-loop containing nucleoside triphosphate hydrolases"/>
    <property type="match status" value="1"/>
</dbReference>
<dbReference type="GO" id="GO:0043190">
    <property type="term" value="C:ATP-binding cassette (ABC) transporter complex"/>
    <property type="evidence" value="ECO:0007669"/>
    <property type="project" value="TreeGrafter"/>
</dbReference>
<organism evidence="10 11">
    <name type="scientific">Elysia marginata</name>
    <dbReference type="NCBI Taxonomy" id="1093978"/>
    <lineage>
        <taxon>Eukaryota</taxon>
        <taxon>Metazoa</taxon>
        <taxon>Spiralia</taxon>
        <taxon>Lophotrochozoa</taxon>
        <taxon>Mollusca</taxon>
        <taxon>Gastropoda</taxon>
        <taxon>Heterobranchia</taxon>
        <taxon>Euthyneura</taxon>
        <taxon>Panpulmonata</taxon>
        <taxon>Sacoglossa</taxon>
        <taxon>Placobranchoidea</taxon>
        <taxon>Plakobranchidae</taxon>
        <taxon>Elysia</taxon>
    </lineage>
</organism>
<evidence type="ECO:0000256" key="8">
    <source>
        <dbReference type="SAM" id="Phobius"/>
    </source>
</evidence>
<feature type="region of interest" description="Disordered" evidence="7">
    <location>
        <begin position="124"/>
        <end position="158"/>
    </location>
</feature>
<evidence type="ECO:0000256" key="7">
    <source>
        <dbReference type="SAM" id="MobiDB-lite"/>
    </source>
</evidence>
<keyword evidence="10" id="KW-0547">Nucleotide-binding</keyword>
<dbReference type="InterPro" id="IPR050352">
    <property type="entry name" value="ABCG_transporters"/>
</dbReference>
<evidence type="ECO:0000256" key="3">
    <source>
        <dbReference type="ARBA" id="ARBA00022448"/>
    </source>
</evidence>
<accession>A0AAV4HMH5</accession>
<proteinExistence type="inferred from homology"/>
<dbReference type="GO" id="GO:0016887">
    <property type="term" value="F:ATP hydrolysis activity"/>
    <property type="evidence" value="ECO:0007669"/>
    <property type="project" value="InterPro"/>
</dbReference>
<comment type="subcellular location">
    <subcellularLocation>
        <location evidence="1">Membrane</location>
        <topology evidence="1">Multi-pass membrane protein</topology>
    </subcellularLocation>
</comment>
<evidence type="ECO:0000256" key="2">
    <source>
        <dbReference type="ARBA" id="ARBA00005814"/>
    </source>
</evidence>
<evidence type="ECO:0000313" key="11">
    <source>
        <dbReference type="Proteomes" id="UP000762676"/>
    </source>
</evidence>
<feature type="compositionally biased region" description="Polar residues" evidence="7">
    <location>
        <begin position="125"/>
        <end position="142"/>
    </location>
</feature>
<reference evidence="10 11" key="1">
    <citation type="journal article" date="2021" name="Elife">
        <title>Chloroplast acquisition without the gene transfer in kleptoplastic sea slugs, Plakobranchus ocellatus.</title>
        <authorList>
            <person name="Maeda T."/>
            <person name="Takahashi S."/>
            <person name="Yoshida T."/>
            <person name="Shimamura S."/>
            <person name="Takaki Y."/>
            <person name="Nagai Y."/>
            <person name="Toyoda A."/>
            <person name="Suzuki Y."/>
            <person name="Arimoto A."/>
            <person name="Ishii H."/>
            <person name="Satoh N."/>
            <person name="Nishiyama T."/>
            <person name="Hasebe M."/>
            <person name="Maruyama T."/>
            <person name="Minagawa J."/>
            <person name="Obokata J."/>
            <person name="Shigenobu S."/>
        </authorList>
    </citation>
    <scope>NUCLEOTIDE SEQUENCE [LARGE SCALE GENOMIC DNA]</scope>
</reference>
<dbReference type="EMBL" id="BMAT01009103">
    <property type="protein sequence ID" value="GFR98650.1"/>
    <property type="molecule type" value="Genomic_DNA"/>
</dbReference>
<keyword evidence="3" id="KW-0813">Transport</keyword>
<dbReference type="InterPro" id="IPR027417">
    <property type="entry name" value="P-loop_NTPase"/>
</dbReference>
<feature type="transmembrane region" description="Helical" evidence="8">
    <location>
        <begin position="55"/>
        <end position="80"/>
    </location>
</feature>
<dbReference type="GO" id="GO:0042626">
    <property type="term" value="F:ATPase-coupled transmembrane transporter activity"/>
    <property type="evidence" value="ECO:0007669"/>
    <property type="project" value="TreeGrafter"/>
</dbReference>
<name>A0AAV4HMH5_9GAST</name>
<feature type="transmembrane region" description="Helical" evidence="8">
    <location>
        <begin position="24"/>
        <end position="49"/>
    </location>
</feature>